<feature type="non-terminal residue" evidence="1">
    <location>
        <position position="1"/>
    </location>
</feature>
<reference evidence="1 2" key="1">
    <citation type="journal article" date="2010" name="Science">
        <title>Genomic comparison of the ants Camponotus floridanus and Harpegnathos saltator.</title>
        <authorList>
            <person name="Bonasio R."/>
            <person name="Zhang G."/>
            <person name="Ye C."/>
            <person name="Mutti N.S."/>
            <person name="Fang X."/>
            <person name="Qin N."/>
            <person name="Donahue G."/>
            <person name="Yang P."/>
            <person name="Li Q."/>
            <person name="Li C."/>
            <person name="Zhang P."/>
            <person name="Huang Z."/>
            <person name="Berger S.L."/>
            <person name="Reinberg D."/>
            <person name="Wang J."/>
            <person name="Liebig J."/>
        </authorList>
    </citation>
    <scope>NUCLEOTIDE SEQUENCE [LARGE SCALE GENOMIC DNA]</scope>
    <source>
        <strain evidence="2">C129</strain>
    </source>
</reference>
<dbReference type="AlphaFoldDB" id="E1ZW24"/>
<protein>
    <submittedName>
        <fullName evidence="1">Uncharacterized protein</fullName>
    </submittedName>
</protein>
<sequence length="107" mass="12987">YDIIVEHYQNYTVLSNEPIRNIGANDKNMTKIQLHTFVKPIYLLFLSNRNNLFRMPGTNESIRVNMWCRMHCEFAHKFAENITLYLFDKWKRLNKPWQIDHIVLPDF</sequence>
<dbReference type="OrthoDB" id="7535542at2759"/>
<name>E1ZW24_CAMFO</name>
<accession>E1ZW24</accession>
<organism evidence="2">
    <name type="scientific">Camponotus floridanus</name>
    <name type="common">Florida carpenter ant</name>
    <dbReference type="NCBI Taxonomy" id="104421"/>
    <lineage>
        <taxon>Eukaryota</taxon>
        <taxon>Metazoa</taxon>
        <taxon>Ecdysozoa</taxon>
        <taxon>Arthropoda</taxon>
        <taxon>Hexapoda</taxon>
        <taxon>Insecta</taxon>
        <taxon>Pterygota</taxon>
        <taxon>Neoptera</taxon>
        <taxon>Endopterygota</taxon>
        <taxon>Hymenoptera</taxon>
        <taxon>Apocrita</taxon>
        <taxon>Aculeata</taxon>
        <taxon>Formicoidea</taxon>
        <taxon>Formicidae</taxon>
        <taxon>Formicinae</taxon>
        <taxon>Camponotus</taxon>
    </lineage>
</organism>
<feature type="non-terminal residue" evidence="1">
    <location>
        <position position="107"/>
    </location>
</feature>
<proteinExistence type="predicted"/>
<dbReference type="STRING" id="104421.E1ZW24"/>
<evidence type="ECO:0000313" key="2">
    <source>
        <dbReference type="Proteomes" id="UP000000311"/>
    </source>
</evidence>
<gene>
    <name evidence="1" type="ORF">EAG_08057</name>
</gene>
<keyword evidence="2" id="KW-1185">Reference proteome</keyword>
<dbReference type="EMBL" id="GL434758">
    <property type="protein sequence ID" value="EFN74611.1"/>
    <property type="molecule type" value="Genomic_DNA"/>
</dbReference>
<dbReference type="Proteomes" id="UP000000311">
    <property type="component" value="Unassembled WGS sequence"/>
</dbReference>
<evidence type="ECO:0000313" key="1">
    <source>
        <dbReference type="EMBL" id="EFN74611.1"/>
    </source>
</evidence>
<dbReference type="InParanoid" id="E1ZW24"/>